<keyword evidence="2" id="KW-1185">Reference proteome</keyword>
<evidence type="ECO:0000313" key="1">
    <source>
        <dbReference type="EMBL" id="KAF2415375.1"/>
    </source>
</evidence>
<sequence length="65" mass="7108">MARLAPNGGVQGYADEATCCDRYGLLGLLPPRTAREDLPAADDPELGAELLRRYRSTATRGLERF</sequence>
<accession>A0A9P4NDG0</accession>
<dbReference type="AlphaFoldDB" id="A0A9P4NDG0"/>
<dbReference type="Proteomes" id="UP000800235">
    <property type="component" value="Unassembled WGS sequence"/>
</dbReference>
<name>A0A9P4NDG0_9PEZI</name>
<organism evidence="1 2">
    <name type="scientific">Tothia fuscella</name>
    <dbReference type="NCBI Taxonomy" id="1048955"/>
    <lineage>
        <taxon>Eukaryota</taxon>
        <taxon>Fungi</taxon>
        <taxon>Dikarya</taxon>
        <taxon>Ascomycota</taxon>
        <taxon>Pezizomycotina</taxon>
        <taxon>Dothideomycetes</taxon>
        <taxon>Pleosporomycetidae</taxon>
        <taxon>Venturiales</taxon>
        <taxon>Cylindrosympodiaceae</taxon>
        <taxon>Tothia</taxon>
    </lineage>
</organism>
<dbReference type="EMBL" id="MU007226">
    <property type="protein sequence ID" value="KAF2415375.1"/>
    <property type="molecule type" value="Genomic_DNA"/>
</dbReference>
<protein>
    <submittedName>
        <fullName evidence="1">Uncharacterized protein</fullName>
    </submittedName>
</protein>
<reference evidence="1" key="1">
    <citation type="journal article" date="2020" name="Stud. Mycol.">
        <title>101 Dothideomycetes genomes: a test case for predicting lifestyles and emergence of pathogens.</title>
        <authorList>
            <person name="Haridas S."/>
            <person name="Albert R."/>
            <person name="Binder M."/>
            <person name="Bloem J."/>
            <person name="Labutti K."/>
            <person name="Salamov A."/>
            <person name="Andreopoulos B."/>
            <person name="Baker S."/>
            <person name="Barry K."/>
            <person name="Bills G."/>
            <person name="Bluhm B."/>
            <person name="Cannon C."/>
            <person name="Castanera R."/>
            <person name="Culley D."/>
            <person name="Daum C."/>
            <person name="Ezra D."/>
            <person name="Gonzalez J."/>
            <person name="Henrissat B."/>
            <person name="Kuo A."/>
            <person name="Liang C."/>
            <person name="Lipzen A."/>
            <person name="Lutzoni F."/>
            <person name="Magnuson J."/>
            <person name="Mondo S."/>
            <person name="Nolan M."/>
            <person name="Ohm R."/>
            <person name="Pangilinan J."/>
            <person name="Park H.-J."/>
            <person name="Ramirez L."/>
            <person name="Alfaro M."/>
            <person name="Sun H."/>
            <person name="Tritt A."/>
            <person name="Yoshinaga Y."/>
            <person name="Zwiers L.-H."/>
            <person name="Turgeon B."/>
            <person name="Goodwin S."/>
            <person name="Spatafora J."/>
            <person name="Crous P."/>
            <person name="Grigoriev I."/>
        </authorList>
    </citation>
    <scope>NUCLEOTIDE SEQUENCE</scope>
    <source>
        <strain evidence="1">CBS 130266</strain>
    </source>
</reference>
<comment type="caution">
    <text evidence="1">The sequence shown here is derived from an EMBL/GenBank/DDBJ whole genome shotgun (WGS) entry which is preliminary data.</text>
</comment>
<proteinExistence type="predicted"/>
<evidence type="ECO:0000313" key="2">
    <source>
        <dbReference type="Proteomes" id="UP000800235"/>
    </source>
</evidence>
<gene>
    <name evidence="1" type="ORF">EJ08DRAFT_703925</name>
</gene>